<gene>
    <name evidence="2" type="ORF">HYY20_04490</name>
</gene>
<organism evidence="2 3">
    <name type="scientific">Tectimicrobiota bacterium</name>
    <dbReference type="NCBI Taxonomy" id="2528274"/>
    <lineage>
        <taxon>Bacteria</taxon>
        <taxon>Pseudomonadati</taxon>
        <taxon>Nitrospinota/Tectimicrobiota group</taxon>
        <taxon>Candidatus Tectimicrobiota</taxon>
    </lineage>
</organism>
<dbReference type="PANTHER" id="PTHR47099:SF1">
    <property type="entry name" value="METHYLCOBAMIDE:COM METHYLTRANSFERASE MTBA"/>
    <property type="match status" value="1"/>
</dbReference>
<evidence type="ECO:0000313" key="2">
    <source>
        <dbReference type="EMBL" id="MBI2876119.1"/>
    </source>
</evidence>
<dbReference type="PANTHER" id="PTHR47099">
    <property type="entry name" value="METHYLCOBAMIDE:COM METHYLTRANSFERASE MTBA"/>
    <property type="match status" value="1"/>
</dbReference>
<name>A0A932FY54_UNCTE</name>
<sequence length="359" mass="39740">MAQSDLPPTHWQDGFARFMAAARGTPDRVPVSAQMPEHAMYLAGLSSRDFYTRPEVFVEAMLAAHGRYGLDVVYLFYDVYNVEAEALGAPLLYPERGVPYPDPAKLRIQEKGDLDRLAPPIPGQSGRMPFVLEVCRQFTDRTGTPALIGICAPFSLAAAVRGYVPLVRDLRRDPSFAHRLLGFLTGEVLIPWAREVKRATGGKVVLFAADAWASPPNIDQRIQEEFVVPYVKQLKQATGVSSQGQWGQSHLPDPERFLETQREMGMPVTGLDPDAERLGPERFKRFATRHGAPLTLGLSPLLLRDGPVEQIVERVRHYVQVGAPGGRFFLFLANVPADTPPAHIQAAVDAVERFGRYSS</sequence>
<dbReference type="Proteomes" id="UP000769766">
    <property type="component" value="Unassembled WGS sequence"/>
</dbReference>
<comment type="caution">
    <text evidence="2">The sequence shown here is derived from an EMBL/GenBank/DDBJ whole genome shotgun (WGS) entry which is preliminary data.</text>
</comment>
<dbReference type="GO" id="GO:0006779">
    <property type="term" value="P:porphyrin-containing compound biosynthetic process"/>
    <property type="evidence" value="ECO:0007669"/>
    <property type="project" value="InterPro"/>
</dbReference>
<dbReference type="Gene3D" id="3.20.20.210">
    <property type="match status" value="1"/>
</dbReference>
<evidence type="ECO:0000313" key="3">
    <source>
        <dbReference type="Proteomes" id="UP000769766"/>
    </source>
</evidence>
<protein>
    <recommendedName>
        <fullName evidence="1">Uroporphyrinogen decarboxylase (URO-D) domain-containing protein</fullName>
    </recommendedName>
</protein>
<dbReference type="GO" id="GO:0004853">
    <property type="term" value="F:uroporphyrinogen decarboxylase activity"/>
    <property type="evidence" value="ECO:0007669"/>
    <property type="project" value="InterPro"/>
</dbReference>
<dbReference type="InterPro" id="IPR038071">
    <property type="entry name" value="UROD/MetE-like_sf"/>
</dbReference>
<feature type="domain" description="Uroporphyrinogen decarboxylase (URO-D)" evidence="1">
    <location>
        <begin position="17"/>
        <end position="353"/>
    </location>
</feature>
<dbReference type="InterPro" id="IPR000257">
    <property type="entry name" value="Uroporphyrinogen_deCOase"/>
</dbReference>
<dbReference type="EMBL" id="JACPRF010000139">
    <property type="protein sequence ID" value="MBI2876119.1"/>
    <property type="molecule type" value="Genomic_DNA"/>
</dbReference>
<dbReference type="Pfam" id="PF01208">
    <property type="entry name" value="URO-D"/>
    <property type="match status" value="1"/>
</dbReference>
<accession>A0A932FY54</accession>
<dbReference type="InterPro" id="IPR052024">
    <property type="entry name" value="Methanogen_methyltrans"/>
</dbReference>
<dbReference type="SUPFAM" id="SSF51726">
    <property type="entry name" value="UROD/MetE-like"/>
    <property type="match status" value="1"/>
</dbReference>
<evidence type="ECO:0000259" key="1">
    <source>
        <dbReference type="Pfam" id="PF01208"/>
    </source>
</evidence>
<dbReference type="AlphaFoldDB" id="A0A932FY54"/>
<proteinExistence type="predicted"/>
<reference evidence="2" key="1">
    <citation type="submission" date="2020-07" db="EMBL/GenBank/DDBJ databases">
        <title>Huge and variable diversity of episymbiotic CPR bacteria and DPANN archaea in groundwater ecosystems.</title>
        <authorList>
            <person name="He C.Y."/>
            <person name="Keren R."/>
            <person name="Whittaker M."/>
            <person name="Farag I.F."/>
            <person name="Doudna J."/>
            <person name="Cate J.H.D."/>
            <person name="Banfield J.F."/>
        </authorList>
    </citation>
    <scope>NUCLEOTIDE SEQUENCE</scope>
    <source>
        <strain evidence="2">NC_groundwater_672_Ag_B-0.1um_62_36</strain>
    </source>
</reference>